<dbReference type="eggNOG" id="COG1475">
    <property type="taxonomic scope" value="Bacteria"/>
</dbReference>
<evidence type="ECO:0000313" key="4">
    <source>
        <dbReference type="Proteomes" id="UP000027583"/>
    </source>
</evidence>
<evidence type="ECO:0000313" key="3">
    <source>
        <dbReference type="EMBL" id="CDG38909.1"/>
    </source>
</evidence>
<evidence type="ECO:0000256" key="1">
    <source>
        <dbReference type="SAM" id="MobiDB-lite"/>
    </source>
</evidence>
<dbReference type="AlphaFoldDB" id="A0A060QCP1"/>
<dbReference type="InterPro" id="IPR050336">
    <property type="entry name" value="Chromosome_partition/occlusion"/>
</dbReference>
<dbReference type="Pfam" id="PF02195">
    <property type="entry name" value="ParB_N"/>
    <property type="match status" value="1"/>
</dbReference>
<dbReference type="InterPro" id="IPR003115">
    <property type="entry name" value="ParB_N"/>
</dbReference>
<accession>A0A060QCP1</accession>
<feature type="compositionally biased region" description="Acidic residues" evidence="1">
    <location>
        <begin position="554"/>
        <end position="575"/>
    </location>
</feature>
<dbReference type="SMART" id="SM00470">
    <property type="entry name" value="ParB"/>
    <property type="match status" value="1"/>
</dbReference>
<gene>
    <name evidence="3" type="ORF">ASAP_0864</name>
</gene>
<dbReference type="Proteomes" id="UP000027583">
    <property type="component" value="Unassembled WGS sequence"/>
</dbReference>
<dbReference type="GO" id="GO:0007059">
    <property type="term" value="P:chromosome segregation"/>
    <property type="evidence" value="ECO:0007669"/>
    <property type="project" value="TreeGrafter"/>
</dbReference>
<feature type="domain" description="ParB-like N-terminal" evidence="2">
    <location>
        <begin position="9"/>
        <end position="100"/>
    </location>
</feature>
<name>A0A060QCP1_9PROT</name>
<reference evidence="3 4" key="1">
    <citation type="journal article" date="2014" name="Genome Biol. Evol.">
        <title>Acetic acid bacteria genomes reveal functional traits for adaptation to life in insect guts.</title>
        <authorList>
            <person name="Chouaia B."/>
            <person name="Gaiarsa S."/>
            <person name="Crotti E."/>
            <person name="Comandatore F."/>
            <person name="Degli Esposti M."/>
            <person name="Ricci I."/>
            <person name="Alma A."/>
            <person name="Favia G."/>
            <person name="Bandi C."/>
            <person name="Daffonchio D."/>
        </authorList>
    </citation>
    <scope>NUCLEOTIDE SEQUENCE [LARGE SCALE GENOMIC DNA]</scope>
    <source>
        <strain evidence="3 4">SF2.1</strain>
    </source>
</reference>
<dbReference type="InterPro" id="IPR036086">
    <property type="entry name" value="ParB/Sulfiredoxin_sf"/>
</dbReference>
<dbReference type="PANTHER" id="PTHR33375:SF7">
    <property type="entry name" value="CHROMOSOME 2-PARTITIONING PROTEIN PARB-RELATED"/>
    <property type="match status" value="1"/>
</dbReference>
<reference evidence="3 4" key="2">
    <citation type="journal article" date="2014" name="PLoS ONE">
        <title>Evolution of mitochondria reconstructed from the energy metabolism of living bacteria.</title>
        <authorList>
            <person name="Degli Esposti M."/>
            <person name="Chouaia B."/>
            <person name="Comandatore F."/>
            <person name="Crotti E."/>
            <person name="Sassera D."/>
            <person name="Lievens P.M."/>
            <person name="Daffonchio D."/>
            <person name="Bandi C."/>
        </authorList>
    </citation>
    <scope>NUCLEOTIDE SEQUENCE [LARGE SCALE GENOMIC DNA]</scope>
    <source>
        <strain evidence="3 4">SF2.1</strain>
    </source>
</reference>
<sequence length="638" mass="69935">MTNATPELRLVNPKSLVANDTNPRRTPSCHDEDRRLALNIQIAGLIHPPLVREQEDGSLKIIAGSRRVRACIKAGLTEIPVHVTASDEKLDTLIAGSENIIRQAMTEPDQWAFAVSLRKEKGLSDAQIRKAMMVTPAYLKRLELLARLHPPILDAIALGYGPESNARAAIAKSPIEEQEAAWCEMWSEHVQDGADPAQYRMTQEEAQDFDWNELAHALSHTEFYARDARFGDDLAKEHGIVWEEDLFAPADQKEKRYTRNASAFSAAQSAWIDSMLGEDKIRIACNESGYPLFPDGFGKSHYDDTTEGQAYALDPRTLLVKEWNFRRYEVAAPSSTSEAYAPAPVAKKERADISGTGNTMIGEIRTRALDEALDAQAADVDPWDLVGALLLALSNSNIRVDGDRSRDCAYANNARTRARSALFPEGVLVRDPDLLRQHAITVLKSISNCEISMHSGSGLSAQLLGVHFNADAHMPSLAFEEFLKTYSKPGITKAVQALGLTEQATGKLMRSSLINHVGQGHWVPPEAGFAQAVDVWHAQAAEEAKHLARWNNTDTDDTDAEDKDPGEDVTGDDADAAVPEVIPPSDPVEDETASIEIVPDKTTADASLAALSTRLRDSFASTPAGRKHFDDHVEIICV</sequence>
<protein>
    <recommendedName>
        <fullName evidence="2">ParB-like N-terminal domain-containing protein</fullName>
    </recommendedName>
</protein>
<comment type="caution">
    <text evidence="3">The sequence shown here is derived from an EMBL/GenBank/DDBJ whole genome shotgun (WGS) entry which is preliminary data.</text>
</comment>
<dbReference type="SUPFAM" id="SSF109709">
    <property type="entry name" value="KorB DNA-binding domain-like"/>
    <property type="match status" value="1"/>
</dbReference>
<dbReference type="Gene3D" id="3.90.1530.30">
    <property type="match status" value="1"/>
</dbReference>
<dbReference type="PANTHER" id="PTHR33375">
    <property type="entry name" value="CHROMOSOME-PARTITIONING PROTEIN PARB-RELATED"/>
    <property type="match status" value="1"/>
</dbReference>
<feature type="region of interest" description="Disordered" evidence="1">
    <location>
        <begin position="546"/>
        <end position="590"/>
    </location>
</feature>
<dbReference type="Gene3D" id="1.10.10.2830">
    <property type="match status" value="1"/>
</dbReference>
<dbReference type="GO" id="GO:0005694">
    <property type="term" value="C:chromosome"/>
    <property type="evidence" value="ECO:0007669"/>
    <property type="project" value="TreeGrafter"/>
</dbReference>
<proteinExistence type="predicted"/>
<evidence type="ECO:0000259" key="2">
    <source>
        <dbReference type="SMART" id="SM00470"/>
    </source>
</evidence>
<dbReference type="SUPFAM" id="SSF110849">
    <property type="entry name" value="ParB/Sulfiredoxin"/>
    <property type="match status" value="1"/>
</dbReference>
<dbReference type="EMBL" id="CBLX010000005">
    <property type="protein sequence ID" value="CDG38909.1"/>
    <property type="molecule type" value="Genomic_DNA"/>
</dbReference>
<organism evidence="3 4">
    <name type="scientific">Asaia bogorensis</name>
    <dbReference type="NCBI Taxonomy" id="91915"/>
    <lineage>
        <taxon>Bacteria</taxon>
        <taxon>Pseudomonadati</taxon>
        <taxon>Pseudomonadota</taxon>
        <taxon>Alphaproteobacteria</taxon>
        <taxon>Acetobacterales</taxon>
        <taxon>Acetobacteraceae</taxon>
        <taxon>Asaia</taxon>
    </lineage>
</organism>